<dbReference type="Proteomes" id="UP000515960">
    <property type="component" value="Chromosome"/>
</dbReference>
<organism evidence="1 2">
    <name type="scientific">Oscillibacter hominis</name>
    <dbReference type="NCBI Taxonomy" id="2763056"/>
    <lineage>
        <taxon>Bacteria</taxon>
        <taxon>Bacillati</taxon>
        <taxon>Bacillota</taxon>
        <taxon>Clostridia</taxon>
        <taxon>Eubacteriales</taxon>
        <taxon>Oscillospiraceae</taxon>
        <taxon>Oscillibacter</taxon>
    </lineage>
</organism>
<proteinExistence type="predicted"/>
<protein>
    <submittedName>
        <fullName evidence="1">Uncharacterized protein</fullName>
    </submittedName>
</protein>
<dbReference type="KEGG" id="ohi:H8790_11725"/>
<dbReference type="AlphaFoldDB" id="A0A7G9B3G5"/>
<evidence type="ECO:0000313" key="1">
    <source>
        <dbReference type="EMBL" id="QNL44096.1"/>
    </source>
</evidence>
<evidence type="ECO:0000313" key="2">
    <source>
        <dbReference type="Proteomes" id="UP000515960"/>
    </source>
</evidence>
<dbReference type="RefSeq" id="WP_187332697.1">
    <property type="nucleotide sequence ID" value="NZ_CP060490.1"/>
</dbReference>
<gene>
    <name evidence="1" type="ORF">H8790_11725</name>
</gene>
<keyword evidence="2" id="KW-1185">Reference proteome</keyword>
<sequence>MLNADRIIGLTDSGEPIVLPDHSCAYFIPGKNPTLDFPTCWYCRYADFRKRTDVMLTQSICHCPDNRVDIIPGSENEHLGEKGGTER</sequence>
<accession>A0A7G9B3G5</accession>
<name>A0A7G9B3G5_9FIRM</name>
<dbReference type="EMBL" id="CP060490">
    <property type="protein sequence ID" value="QNL44096.1"/>
    <property type="molecule type" value="Genomic_DNA"/>
</dbReference>
<reference evidence="1 2" key="1">
    <citation type="submission" date="2020-08" db="EMBL/GenBank/DDBJ databases">
        <authorList>
            <person name="Liu C."/>
            <person name="Sun Q."/>
        </authorList>
    </citation>
    <scope>NUCLEOTIDE SEQUENCE [LARGE SCALE GENOMIC DNA]</scope>
    <source>
        <strain evidence="1 2">NSJ-62</strain>
    </source>
</reference>